<dbReference type="InterPro" id="IPR027876">
    <property type="entry name" value="DUF4550"/>
</dbReference>
<dbReference type="STRING" id="42514.ENSPNAP00000000311"/>
<reference evidence="2 3" key="1">
    <citation type="submission" date="2020-10" db="EMBL/GenBank/DDBJ databases">
        <title>Pygocentrus nattereri (red-bellied piranha) genome, fPygNat1, primary haplotype.</title>
        <authorList>
            <person name="Myers G."/>
            <person name="Meyer A."/>
            <person name="Karagic N."/>
            <person name="Pippel M."/>
            <person name="Winkler S."/>
            <person name="Tracey A."/>
            <person name="Wood J."/>
            <person name="Formenti G."/>
            <person name="Howe K."/>
            <person name="Fedrigo O."/>
            <person name="Jarvis E.D."/>
        </authorList>
    </citation>
    <scope>NUCLEOTIDE SEQUENCE [LARGE SCALE GENOMIC DNA]</scope>
</reference>
<dbReference type="Pfam" id="PF15084">
    <property type="entry name" value="DUF4550"/>
    <property type="match status" value="1"/>
</dbReference>
<dbReference type="Ensembl" id="ENSPNAT00000014062.2">
    <property type="protein sequence ID" value="ENSPNAP00000000310.1"/>
    <property type="gene ID" value="ENSPNAG00000000188.2"/>
</dbReference>
<dbReference type="Proteomes" id="UP001501920">
    <property type="component" value="Chromosome 21"/>
</dbReference>
<reference evidence="2" key="2">
    <citation type="submission" date="2025-08" db="UniProtKB">
        <authorList>
            <consortium name="Ensembl"/>
        </authorList>
    </citation>
    <scope>IDENTIFICATION</scope>
</reference>
<dbReference type="PANTHER" id="PTHR33667:SF7">
    <property type="entry name" value="RIKEN CDNA 1810020O05 GENE"/>
    <property type="match status" value="1"/>
</dbReference>
<sequence length="1225" mass="138973">MEPPASATSSELVRTEDDEECILLRCQLTEDDRDDTGVSTCRSSESEEGVIDGHIGPDSCPSTGHCSYTVTCTVSIALALPTGDKDDAVTTVEKGKKKTKNVLSSGARKPQSYYHIEYSLLPGTSEPVKVDLVMFGLAAKVYMENETKVLKPWLEGDQLWLGWSQSMKLNVSRELLVKMLSHKITFLVWDTKDRVSTKAKYDRPKAFRLDRSTEDQDQTDAALDPDAERFGGIKSLVCKLRVAYDKENPRTRTSVKFQRENISMDYKPSELICATVDPKLLTVEAKEKAPSSVTLNVGGSKRQEKEQLSSQREKLDVAAKPKRLKRTIWYQDKDLAEFKCANKESLDHCTVSQKDTTTIHLTVPSSVKDNSLVMCKKNAAHKSTQENTEETEQMCKDSVASVELSTMYLLAGDLSLTGSFLNHSGSVCEGFCSITLDQPLMSEQLKAELNPLVITVLSASCLPSSPVPFNELQQKCLPVYCQYKFHNMPVHRTKGHQHRSDIYFRDVYVILTGLLSTGELLESLRGPMIEIEVHDRDRKTGKPFISPAIFDTDNKLASTASATTRRTTHDNKLHDPYGIAKLNLSDLLRGHRCLNFSLPIRCSYRGQWMDIDKNNWESKLPEKADIQDEFQDSPLPMGHYIEANSKLKVHVEVARPLTLDPDQSEEHCPFGRIVYIFNCNNVSVLTKLRSEILQINVAAFQLESHNEETAQKVLCSCRMSAKDKANKNLNVLTGFHVLDKSLHLFVLEGLKGQAIKQLWETLPIKLEDDVEKQITVLYNSGLSFSERLYDSLDLGLSPVYLSHPLDTILKEPLVYIRDVLPYSCLQGLLRVKHLCQAKKLEEVVQNDLFPSAKMVLSLKQEFGIVHKRGVENLLVDTKDSTQHNSHQHVSQRRTHTPLDTFNKDYLEWKQTQRLYTKNFVQTNIEEVHKASSCLQKPKPKVFVAEVDDGQSVHNYSIQKLNCTALAQELLRKEMAKVPACRFSYNQHYHSFTVDPVDMESKQKASAVKSRAAWRTYDGFIYPGFKSSIESNRHPKRPDEARVEELRKPWRENILHRNKLSPALNRSWWPWSQHHKDFELYIKPPAVFSPEPPISIHLAGESLQQEQLQAAHTQHSKWLMKILPDKDSAVSGLSLKTAWRALKQTDTSNKDRESRSTSAGLFWNHRPQVDTNSNPTHTVQYSMSQLGCHWRPHPFQQKRAALTLTDEEKKLHVSEAYSNHASPHSA</sequence>
<dbReference type="GeneTree" id="ENSGT00390000008330"/>
<name>A0A3B4BNV0_PYGNA</name>
<proteinExistence type="predicted"/>
<evidence type="ECO:0000313" key="2">
    <source>
        <dbReference type="Ensembl" id="ENSPNAP00000000310.1"/>
    </source>
</evidence>
<dbReference type="AlphaFoldDB" id="A0A3B4BNV0"/>
<accession>A0A3B4BNV0</accession>
<evidence type="ECO:0000256" key="1">
    <source>
        <dbReference type="SAM" id="MobiDB-lite"/>
    </source>
</evidence>
<dbReference type="PANTHER" id="PTHR33667">
    <property type="entry name" value="SI:DKEY-57N24.6"/>
    <property type="match status" value="1"/>
</dbReference>
<feature type="region of interest" description="Disordered" evidence="1">
    <location>
        <begin position="34"/>
        <end position="56"/>
    </location>
</feature>
<protein>
    <submittedName>
        <fullName evidence="2">Uncharacterized protein</fullName>
    </submittedName>
</protein>
<evidence type="ECO:0000313" key="3">
    <source>
        <dbReference type="Proteomes" id="UP001501920"/>
    </source>
</evidence>
<keyword evidence="3" id="KW-1185">Reference proteome</keyword>
<organism evidence="2 3">
    <name type="scientific">Pygocentrus nattereri</name>
    <name type="common">Red-bellied piranha</name>
    <dbReference type="NCBI Taxonomy" id="42514"/>
    <lineage>
        <taxon>Eukaryota</taxon>
        <taxon>Metazoa</taxon>
        <taxon>Chordata</taxon>
        <taxon>Craniata</taxon>
        <taxon>Vertebrata</taxon>
        <taxon>Euteleostomi</taxon>
        <taxon>Actinopterygii</taxon>
        <taxon>Neopterygii</taxon>
        <taxon>Teleostei</taxon>
        <taxon>Ostariophysi</taxon>
        <taxon>Characiformes</taxon>
        <taxon>Characoidei</taxon>
        <taxon>Pygocentrus</taxon>
    </lineage>
</organism>
<reference evidence="2" key="3">
    <citation type="submission" date="2025-09" db="UniProtKB">
        <authorList>
            <consortium name="Ensembl"/>
        </authorList>
    </citation>
    <scope>IDENTIFICATION</scope>
</reference>
<dbReference type="OMA" id="ANILDCF"/>
<feature type="region of interest" description="Disordered" evidence="1">
    <location>
        <begin position="293"/>
        <end position="313"/>
    </location>
</feature>
<feature type="compositionally biased region" description="Basic and acidic residues" evidence="1">
    <location>
        <begin position="301"/>
        <end position="313"/>
    </location>
</feature>